<dbReference type="EMBL" id="CAKOAT010086711">
    <property type="protein sequence ID" value="CAH8318621.1"/>
    <property type="molecule type" value="Genomic_DNA"/>
</dbReference>
<dbReference type="PANTHER" id="PTHR47209:SF1">
    <property type="entry name" value="OS06G0639500 PROTEIN"/>
    <property type="match status" value="1"/>
</dbReference>
<sequence length="328" mass="36611">MPSVAPSGHLNSQISSSQSGYGLTAPNSVANNIPKPHMTTARPQESTPVHKPQDSSAPYFYCDNDKAILGDVGVPYLLLSIPLPSSDMTMRLGTPNYMAPEQWQPEVRGPMSFKTDSWGFGCSIVEILTGVQPWSGKSADEIYDLVVRKQEKLSIPNGIPPPLENLLRGCFMYDLRSRPSMNDILHDHLRVGDTVRSRKPTNSFKLENMDVPEGIVVGLERETDPDEYALVKFHGIHDPLRVHVSVLERVTNGLASRDWVRLKEGEDKRNSLVGIIHQESKVSSTFTFLLFHKLSNSFLIIFCDILFIVLGFQACTFAETEIENTQKL</sequence>
<dbReference type="InterPro" id="IPR000719">
    <property type="entry name" value="Prot_kinase_dom"/>
</dbReference>
<evidence type="ECO:0000313" key="5">
    <source>
        <dbReference type="Proteomes" id="UP001642260"/>
    </source>
</evidence>
<keyword evidence="2" id="KW-0472">Membrane</keyword>
<name>A0ABC8J9N6_ERUVS</name>
<dbReference type="Proteomes" id="UP001642260">
    <property type="component" value="Unassembled WGS sequence"/>
</dbReference>
<evidence type="ECO:0000256" key="2">
    <source>
        <dbReference type="SAM" id="Phobius"/>
    </source>
</evidence>
<dbReference type="AlphaFoldDB" id="A0ABC8J9N6"/>
<evidence type="ECO:0000259" key="3">
    <source>
        <dbReference type="PROSITE" id="PS50011"/>
    </source>
</evidence>
<evidence type="ECO:0000313" key="4">
    <source>
        <dbReference type="EMBL" id="CAH8318621.1"/>
    </source>
</evidence>
<keyword evidence="5" id="KW-1185">Reference proteome</keyword>
<accession>A0ABC8J9N6</accession>
<feature type="domain" description="Protein kinase" evidence="3">
    <location>
        <begin position="1"/>
        <end position="191"/>
    </location>
</feature>
<organism evidence="4 5">
    <name type="scientific">Eruca vesicaria subsp. sativa</name>
    <name type="common">Garden rocket</name>
    <name type="synonym">Eruca sativa</name>
    <dbReference type="NCBI Taxonomy" id="29727"/>
    <lineage>
        <taxon>Eukaryota</taxon>
        <taxon>Viridiplantae</taxon>
        <taxon>Streptophyta</taxon>
        <taxon>Embryophyta</taxon>
        <taxon>Tracheophyta</taxon>
        <taxon>Spermatophyta</taxon>
        <taxon>Magnoliopsida</taxon>
        <taxon>eudicotyledons</taxon>
        <taxon>Gunneridae</taxon>
        <taxon>Pentapetalae</taxon>
        <taxon>rosids</taxon>
        <taxon>malvids</taxon>
        <taxon>Brassicales</taxon>
        <taxon>Brassicaceae</taxon>
        <taxon>Brassiceae</taxon>
        <taxon>Eruca</taxon>
    </lineage>
</organism>
<gene>
    <name evidence="4" type="ORF">ERUC_LOCUS8258</name>
</gene>
<feature type="region of interest" description="Disordered" evidence="1">
    <location>
        <begin position="1"/>
        <end position="56"/>
    </location>
</feature>
<reference evidence="4 5" key="1">
    <citation type="submission" date="2022-03" db="EMBL/GenBank/DDBJ databases">
        <authorList>
            <person name="Macdonald S."/>
            <person name="Ahmed S."/>
            <person name="Newling K."/>
        </authorList>
    </citation>
    <scope>NUCLEOTIDE SEQUENCE [LARGE SCALE GENOMIC DNA]</scope>
</reference>
<dbReference type="Pfam" id="PF00069">
    <property type="entry name" value="Pkinase"/>
    <property type="match status" value="1"/>
</dbReference>
<dbReference type="InterPro" id="IPR053293">
    <property type="entry name" value="OCM_Kinase"/>
</dbReference>
<dbReference type="InterPro" id="IPR011009">
    <property type="entry name" value="Kinase-like_dom_sf"/>
</dbReference>
<protein>
    <recommendedName>
        <fullName evidence="3">Protein kinase domain-containing protein</fullName>
    </recommendedName>
</protein>
<dbReference type="SUPFAM" id="SSF56112">
    <property type="entry name" value="Protein kinase-like (PK-like)"/>
    <property type="match status" value="1"/>
</dbReference>
<dbReference type="PROSITE" id="PS50011">
    <property type="entry name" value="PROTEIN_KINASE_DOM"/>
    <property type="match status" value="1"/>
</dbReference>
<dbReference type="PANTHER" id="PTHR47209">
    <property type="entry name" value="OS06G0639500 PROTEIN"/>
    <property type="match status" value="1"/>
</dbReference>
<feature type="compositionally biased region" description="Polar residues" evidence="1">
    <location>
        <begin position="9"/>
        <end position="31"/>
    </location>
</feature>
<evidence type="ECO:0000256" key="1">
    <source>
        <dbReference type="SAM" id="MobiDB-lite"/>
    </source>
</evidence>
<proteinExistence type="predicted"/>
<comment type="caution">
    <text evidence="4">The sequence shown here is derived from an EMBL/GenBank/DDBJ whole genome shotgun (WGS) entry which is preliminary data.</text>
</comment>
<feature type="transmembrane region" description="Helical" evidence="2">
    <location>
        <begin position="298"/>
        <end position="318"/>
    </location>
</feature>
<keyword evidence="2" id="KW-1133">Transmembrane helix</keyword>
<dbReference type="Gene3D" id="1.10.510.10">
    <property type="entry name" value="Transferase(Phosphotransferase) domain 1"/>
    <property type="match status" value="1"/>
</dbReference>
<keyword evidence="2" id="KW-0812">Transmembrane</keyword>